<dbReference type="EMBL" id="PQXH01000285">
    <property type="protein sequence ID" value="TGO07366.1"/>
    <property type="molecule type" value="Genomic_DNA"/>
</dbReference>
<protein>
    <submittedName>
        <fullName evidence="2">Uncharacterized protein</fullName>
    </submittedName>
</protein>
<dbReference type="Proteomes" id="UP000297777">
    <property type="component" value="Unassembled WGS sequence"/>
</dbReference>
<proteinExistence type="predicted"/>
<dbReference type="OrthoDB" id="10548219at2759"/>
<feature type="transmembrane region" description="Helical" evidence="1">
    <location>
        <begin position="99"/>
        <end position="120"/>
    </location>
</feature>
<evidence type="ECO:0000313" key="2">
    <source>
        <dbReference type="EMBL" id="TGO07366.1"/>
    </source>
</evidence>
<keyword evidence="3" id="KW-1185">Reference proteome</keyword>
<gene>
    <name evidence="2" type="ORF">BTUL_0287g00070</name>
</gene>
<feature type="transmembrane region" description="Helical" evidence="1">
    <location>
        <begin position="37"/>
        <end position="56"/>
    </location>
</feature>
<dbReference type="AlphaFoldDB" id="A0A4Z1E5S0"/>
<organism evidence="2 3">
    <name type="scientific">Botrytis tulipae</name>
    <dbReference type="NCBI Taxonomy" id="87230"/>
    <lineage>
        <taxon>Eukaryota</taxon>
        <taxon>Fungi</taxon>
        <taxon>Dikarya</taxon>
        <taxon>Ascomycota</taxon>
        <taxon>Pezizomycotina</taxon>
        <taxon>Leotiomycetes</taxon>
        <taxon>Helotiales</taxon>
        <taxon>Sclerotiniaceae</taxon>
        <taxon>Botrytis</taxon>
    </lineage>
</organism>
<feature type="transmembrane region" description="Helical" evidence="1">
    <location>
        <begin position="132"/>
        <end position="152"/>
    </location>
</feature>
<name>A0A4Z1E5S0_9HELO</name>
<evidence type="ECO:0000256" key="1">
    <source>
        <dbReference type="SAM" id="Phobius"/>
    </source>
</evidence>
<feature type="transmembrane region" description="Helical" evidence="1">
    <location>
        <begin position="68"/>
        <end position="87"/>
    </location>
</feature>
<comment type="caution">
    <text evidence="2">The sequence shown here is derived from an EMBL/GenBank/DDBJ whole genome shotgun (WGS) entry which is preliminary data.</text>
</comment>
<sequence length="201" mass="22544">MGKNYDRYLQKMQFKVLFGWLLAGVLECAMNRHFISNFFFSLAEAFFFVFSWVITGKWGLGANLVKELIVIQSLTTLIFTVDWFAFLIRKPLPKDYLNFSVIANAVVCFAAGLFMMIHYARLPSFQQSGSDTLSFVVALSDFLFNLCIFFRIKKEGSPGGRALGQFHGTVLDSTMLAPNPAAKGPHPEPLQSSTFTVVVGR</sequence>
<reference evidence="2 3" key="1">
    <citation type="submission" date="2017-12" db="EMBL/GenBank/DDBJ databases">
        <title>Comparative genomics of Botrytis spp.</title>
        <authorList>
            <person name="Valero-Jimenez C.A."/>
            <person name="Tapia P."/>
            <person name="Veloso J."/>
            <person name="Silva-Moreno E."/>
            <person name="Staats M."/>
            <person name="Valdes J.H."/>
            <person name="Van Kan J.A.L."/>
        </authorList>
    </citation>
    <scope>NUCLEOTIDE SEQUENCE [LARGE SCALE GENOMIC DNA]</scope>
    <source>
        <strain evidence="2 3">Bt9001</strain>
    </source>
</reference>
<accession>A0A4Z1E5S0</accession>
<keyword evidence="1" id="KW-0472">Membrane</keyword>
<evidence type="ECO:0000313" key="3">
    <source>
        <dbReference type="Proteomes" id="UP000297777"/>
    </source>
</evidence>
<keyword evidence="1" id="KW-0812">Transmembrane</keyword>
<keyword evidence="1" id="KW-1133">Transmembrane helix</keyword>